<gene>
    <name evidence="2" type="ORF">QTL97_14960</name>
</gene>
<evidence type="ECO:0000313" key="2">
    <source>
        <dbReference type="EMBL" id="MDW0118231.1"/>
    </source>
</evidence>
<keyword evidence="1" id="KW-0472">Membrane</keyword>
<proteinExistence type="predicted"/>
<keyword evidence="1" id="KW-1133">Transmembrane helix</keyword>
<reference evidence="2 3" key="1">
    <citation type="submission" date="2023-06" db="EMBL/GenBank/DDBJ databases">
        <title>Sporosarcina sp. nov., isolated from Korean traditional fermented seafood 'Jeotgal'.</title>
        <authorList>
            <person name="Yang A.I."/>
            <person name="Shin N.-R."/>
        </authorList>
    </citation>
    <scope>NUCLEOTIDE SEQUENCE [LARGE SCALE GENOMIC DNA]</scope>
    <source>
        <strain evidence="2 3">KCTC43456</strain>
    </source>
</reference>
<keyword evidence="1" id="KW-0812">Transmembrane</keyword>
<name>A0AAW9A9B4_9BACL</name>
<protein>
    <submittedName>
        <fullName evidence="2">Uncharacterized protein</fullName>
    </submittedName>
</protein>
<dbReference type="AlphaFoldDB" id="A0AAW9A9B4"/>
<dbReference type="Proteomes" id="UP001271648">
    <property type="component" value="Unassembled WGS sequence"/>
</dbReference>
<feature type="transmembrane region" description="Helical" evidence="1">
    <location>
        <begin position="122"/>
        <end position="140"/>
    </location>
</feature>
<feature type="transmembrane region" description="Helical" evidence="1">
    <location>
        <begin position="146"/>
        <end position="169"/>
    </location>
</feature>
<sequence>MNKALGNIFWGYLFIFFDFYIMIDLLMDPIGYFLIYTGCARIVGAYPNAKKAMTVAMIGVFVSLPTVFINLSDSALPFGWSIYESMLSILKLVIAFYLFLVLMEVAKIFGNVALHNRAQTTFKYFVTIHFAILTVMSFSMNVSGDGWVALTVILIIAGVLMDILFLLLIRAFRRVSPDNHRISYSV</sequence>
<organism evidence="2 3">
    <name type="scientific">Sporosarcina thermotolerans</name>
    <dbReference type="NCBI Taxonomy" id="633404"/>
    <lineage>
        <taxon>Bacteria</taxon>
        <taxon>Bacillati</taxon>
        <taxon>Bacillota</taxon>
        <taxon>Bacilli</taxon>
        <taxon>Bacillales</taxon>
        <taxon>Caryophanaceae</taxon>
        <taxon>Sporosarcina</taxon>
    </lineage>
</organism>
<feature type="transmembrane region" description="Helical" evidence="1">
    <location>
        <begin position="53"/>
        <end position="72"/>
    </location>
</feature>
<dbReference type="EMBL" id="JAUBDJ010000011">
    <property type="protein sequence ID" value="MDW0118231.1"/>
    <property type="molecule type" value="Genomic_DNA"/>
</dbReference>
<evidence type="ECO:0000256" key="1">
    <source>
        <dbReference type="SAM" id="Phobius"/>
    </source>
</evidence>
<accession>A0AAW9A9B4</accession>
<keyword evidence="3" id="KW-1185">Reference proteome</keyword>
<evidence type="ECO:0000313" key="3">
    <source>
        <dbReference type="Proteomes" id="UP001271648"/>
    </source>
</evidence>
<feature type="transmembrane region" description="Helical" evidence="1">
    <location>
        <begin position="92"/>
        <end position="110"/>
    </location>
</feature>
<dbReference type="RefSeq" id="WP_283733260.1">
    <property type="nucleotide sequence ID" value="NZ_CP125968.1"/>
</dbReference>
<comment type="caution">
    <text evidence="2">The sequence shown here is derived from an EMBL/GenBank/DDBJ whole genome shotgun (WGS) entry which is preliminary data.</text>
</comment>